<gene>
    <name evidence="15" type="ORF">JCM19232_3424</name>
</gene>
<dbReference type="Pfam" id="PF20512">
    <property type="entry name" value="PMI_typeI_hel"/>
    <property type="match status" value="1"/>
</dbReference>
<dbReference type="InterPro" id="IPR018050">
    <property type="entry name" value="Pmannose_isomerase-type1_CS"/>
</dbReference>
<dbReference type="GO" id="GO:0005829">
    <property type="term" value="C:cytosol"/>
    <property type="evidence" value="ECO:0007669"/>
    <property type="project" value="TreeGrafter"/>
</dbReference>
<dbReference type="PROSITE" id="PS00965">
    <property type="entry name" value="PMI_I_1"/>
    <property type="match status" value="1"/>
</dbReference>
<comment type="similarity">
    <text evidence="2">Belongs to the mannose-6-phosphate isomerase type 1 family.</text>
</comment>
<evidence type="ECO:0000313" key="15">
    <source>
        <dbReference type="EMBL" id="GAM64148.1"/>
    </source>
</evidence>
<protein>
    <recommendedName>
        <fullName evidence="3">mannose-6-phosphate isomerase</fullName>
        <ecNumber evidence="3">5.3.1.8</ecNumber>
    </recommendedName>
    <alternativeName>
        <fullName evidence="7">Phosphohexomutase</fullName>
    </alternativeName>
    <alternativeName>
        <fullName evidence="8">Phosphomannose isomerase</fullName>
    </alternativeName>
</protein>
<evidence type="ECO:0000256" key="8">
    <source>
        <dbReference type="ARBA" id="ARBA00030762"/>
    </source>
</evidence>
<keyword evidence="4 10" id="KW-0479">Metal-binding</keyword>
<dbReference type="Pfam" id="PF20511">
    <property type="entry name" value="PMI_typeI_cat"/>
    <property type="match status" value="1"/>
</dbReference>
<dbReference type="SUPFAM" id="SSF51182">
    <property type="entry name" value="RmlC-like cupins"/>
    <property type="match status" value="1"/>
</dbReference>
<dbReference type="CDD" id="cd07011">
    <property type="entry name" value="cupin_PMI_type_I_N"/>
    <property type="match status" value="1"/>
</dbReference>
<evidence type="ECO:0000256" key="4">
    <source>
        <dbReference type="ARBA" id="ARBA00022723"/>
    </source>
</evidence>
<dbReference type="InterPro" id="IPR049071">
    <property type="entry name" value="MPI_cupin_dom"/>
</dbReference>
<evidence type="ECO:0000313" key="16">
    <source>
        <dbReference type="Proteomes" id="UP000031670"/>
    </source>
</evidence>
<reference evidence="15 16" key="1">
    <citation type="submission" date="2015-01" db="EMBL/GenBank/DDBJ databases">
        <title>Vibrio sp. C5 JCM 19232 whole genome shotgun sequence.</title>
        <authorList>
            <person name="Sawabe T."/>
            <person name="Meirelles P."/>
            <person name="Feng G."/>
            <person name="Sayaka M."/>
            <person name="Hattori M."/>
            <person name="Ohkuma M."/>
        </authorList>
    </citation>
    <scope>NUCLEOTIDE SEQUENCE [LARGE SCALE GENOMIC DNA]</scope>
    <source>
        <strain evidence="15 16">JCM19232</strain>
    </source>
</reference>
<dbReference type="GO" id="GO:0005975">
    <property type="term" value="P:carbohydrate metabolic process"/>
    <property type="evidence" value="ECO:0007669"/>
    <property type="project" value="InterPro"/>
</dbReference>
<dbReference type="Proteomes" id="UP000031670">
    <property type="component" value="Unassembled WGS sequence"/>
</dbReference>
<dbReference type="PIRSF" id="PIRSF001480">
    <property type="entry name" value="Mannose-6-phosphate_isomerase"/>
    <property type="match status" value="1"/>
</dbReference>
<organism evidence="15 16">
    <name type="scientific">Vibrio ishigakensis</name>
    <dbReference type="NCBI Taxonomy" id="1481914"/>
    <lineage>
        <taxon>Bacteria</taxon>
        <taxon>Pseudomonadati</taxon>
        <taxon>Pseudomonadota</taxon>
        <taxon>Gammaproteobacteria</taxon>
        <taxon>Vibrionales</taxon>
        <taxon>Vibrionaceae</taxon>
        <taxon>Vibrio</taxon>
    </lineage>
</organism>
<comment type="cofactor">
    <cofactor evidence="10">
        <name>Zn(2+)</name>
        <dbReference type="ChEBI" id="CHEBI:29105"/>
    </cofactor>
    <text evidence="10">Binds 1 zinc ion per subunit.</text>
</comment>
<dbReference type="PANTHER" id="PTHR10309:SF0">
    <property type="entry name" value="MANNOSE-6-PHOSPHATE ISOMERASE"/>
    <property type="match status" value="1"/>
</dbReference>
<evidence type="ECO:0000256" key="5">
    <source>
        <dbReference type="ARBA" id="ARBA00022833"/>
    </source>
</evidence>
<keyword evidence="5 10" id="KW-0862">Zinc</keyword>
<evidence type="ECO:0000259" key="13">
    <source>
        <dbReference type="Pfam" id="PF20512"/>
    </source>
</evidence>
<dbReference type="InterPro" id="IPR014710">
    <property type="entry name" value="RmlC-like_jellyroll"/>
</dbReference>
<feature type="binding site" evidence="10">
    <location>
        <position position="261"/>
    </location>
    <ligand>
        <name>Zn(2+)</name>
        <dbReference type="ChEBI" id="CHEBI:29105"/>
    </ligand>
</feature>
<evidence type="ECO:0000256" key="7">
    <source>
        <dbReference type="ARBA" id="ARBA00029741"/>
    </source>
</evidence>
<dbReference type="AlphaFoldDB" id="A0A0B8PLZ7"/>
<dbReference type="GO" id="GO:0009298">
    <property type="term" value="P:GDP-mannose biosynthetic process"/>
    <property type="evidence" value="ECO:0007669"/>
    <property type="project" value="InterPro"/>
</dbReference>
<dbReference type="Gene3D" id="1.10.441.10">
    <property type="entry name" value="Phosphomannose Isomerase, domain 2"/>
    <property type="match status" value="1"/>
</dbReference>
<feature type="active site" evidence="9">
    <location>
        <position position="280"/>
    </location>
</feature>
<dbReference type="EC" id="5.3.1.8" evidence="3"/>
<feature type="binding site" evidence="10">
    <location>
        <position position="98"/>
    </location>
    <ligand>
        <name>Zn(2+)</name>
        <dbReference type="ChEBI" id="CHEBI:29105"/>
    </ligand>
</feature>
<comment type="caution">
    <text evidence="15">The sequence shown here is derived from an EMBL/GenBank/DDBJ whole genome shotgun (WGS) entry which is preliminary data.</text>
</comment>
<name>A0A0B8PLZ7_9VIBR</name>
<evidence type="ECO:0000259" key="14">
    <source>
        <dbReference type="Pfam" id="PF21621"/>
    </source>
</evidence>
<keyword evidence="11" id="KW-0175">Coiled coil</keyword>
<evidence type="ECO:0000256" key="9">
    <source>
        <dbReference type="PIRSR" id="PIRSR001480-1"/>
    </source>
</evidence>
<dbReference type="GO" id="GO:0008270">
    <property type="term" value="F:zinc ion binding"/>
    <property type="evidence" value="ECO:0007669"/>
    <property type="project" value="InterPro"/>
</dbReference>
<dbReference type="PROSITE" id="PS00966">
    <property type="entry name" value="PMI_I_2"/>
    <property type="match status" value="1"/>
</dbReference>
<dbReference type="InterPro" id="IPR046458">
    <property type="entry name" value="PMI_typeI_hel"/>
</dbReference>
<dbReference type="PANTHER" id="PTHR10309">
    <property type="entry name" value="MANNOSE-6-PHOSPHATE ISOMERASE"/>
    <property type="match status" value="1"/>
</dbReference>
<dbReference type="InterPro" id="IPR011051">
    <property type="entry name" value="RmlC_Cupin_sf"/>
</dbReference>
<evidence type="ECO:0000256" key="10">
    <source>
        <dbReference type="PIRSR" id="PIRSR001480-2"/>
    </source>
</evidence>
<feature type="binding site" evidence="10">
    <location>
        <position position="96"/>
    </location>
    <ligand>
        <name>Zn(2+)</name>
        <dbReference type="ChEBI" id="CHEBI:29105"/>
    </ligand>
</feature>
<keyword evidence="6 15" id="KW-0413">Isomerase</keyword>
<evidence type="ECO:0000256" key="2">
    <source>
        <dbReference type="ARBA" id="ARBA00010772"/>
    </source>
</evidence>
<dbReference type="NCBIfam" id="TIGR00218">
    <property type="entry name" value="manA"/>
    <property type="match status" value="1"/>
</dbReference>
<sequence>MSLFKLDNVIQNYAWGSKSSIGELFGIANPKDEPQAEIWMGAHPNGCSRLAESGQLLSELIAGNPGFVLGRYTHHRFGELPYLFKVLAAQTPLSIQVHPSKEKAELGFARENEQGIALNAANRNYRDPNHKPELVYALTFYKAMNGFRPIEQIIALFREAQIDSLKDEIDALQEQQNSQGLQDFFVTIMSLEGEQKSLALNELYAAMERPAKSSLGEEALGYSLSFRKHYESDIGLFAPFMLNTIELAPGEAMFLHAETPHAYVEGTGLEIMANSDNVLRAGLTPKYIDVPELIDNTVFEPIHPQDIRLTPTTTGGKLSYPIPVEDFGFEILTVIDESGTEHLRSAEILFCIEGEVEVSTQGKIVHLKAGESVFVSHEAMVYQYKGRGSLARAFN</sequence>
<dbReference type="EMBL" id="BBSA01000011">
    <property type="protein sequence ID" value="GAM64148.1"/>
    <property type="molecule type" value="Genomic_DNA"/>
</dbReference>
<feature type="domain" description="Mannose-6-phosphate isomerase cupin" evidence="14">
    <location>
        <begin position="318"/>
        <end position="395"/>
    </location>
</feature>
<dbReference type="InterPro" id="IPR016305">
    <property type="entry name" value="Mannose-6-P_Isomerase"/>
</dbReference>
<proteinExistence type="inferred from homology"/>
<dbReference type="InterPro" id="IPR046457">
    <property type="entry name" value="PMI_typeI_cat"/>
</dbReference>
<evidence type="ECO:0000256" key="6">
    <source>
        <dbReference type="ARBA" id="ARBA00023235"/>
    </source>
</evidence>
<feature type="coiled-coil region" evidence="11">
    <location>
        <begin position="155"/>
        <end position="182"/>
    </location>
</feature>
<dbReference type="Gene3D" id="2.60.120.10">
    <property type="entry name" value="Jelly Rolls"/>
    <property type="match status" value="2"/>
</dbReference>
<evidence type="ECO:0000256" key="3">
    <source>
        <dbReference type="ARBA" id="ARBA00011956"/>
    </source>
</evidence>
<comment type="catalytic activity">
    <reaction evidence="1">
        <text>D-mannose 6-phosphate = D-fructose 6-phosphate</text>
        <dbReference type="Rhea" id="RHEA:12356"/>
        <dbReference type="ChEBI" id="CHEBI:58735"/>
        <dbReference type="ChEBI" id="CHEBI:61527"/>
        <dbReference type="EC" id="5.3.1.8"/>
    </reaction>
</comment>
<evidence type="ECO:0000256" key="1">
    <source>
        <dbReference type="ARBA" id="ARBA00000757"/>
    </source>
</evidence>
<accession>A0A0B8PLZ7</accession>
<dbReference type="PRINTS" id="PR00714">
    <property type="entry name" value="MAN6PISMRASE"/>
</dbReference>
<dbReference type="GO" id="GO:0004476">
    <property type="term" value="F:mannose-6-phosphate isomerase activity"/>
    <property type="evidence" value="ECO:0007669"/>
    <property type="project" value="UniProtKB-EC"/>
</dbReference>
<dbReference type="InterPro" id="IPR001250">
    <property type="entry name" value="Man6P_Isoase-1"/>
</dbReference>
<feature type="domain" description="Phosphomannose isomerase type I helical insertion" evidence="13">
    <location>
        <begin position="166"/>
        <end position="242"/>
    </location>
</feature>
<evidence type="ECO:0000259" key="12">
    <source>
        <dbReference type="Pfam" id="PF20511"/>
    </source>
</evidence>
<reference evidence="15 16" key="2">
    <citation type="submission" date="2015-01" db="EMBL/GenBank/DDBJ databases">
        <authorList>
            <consortium name="NBRP consortium"/>
            <person name="Sawabe T."/>
            <person name="Meirelles P."/>
            <person name="Feng G."/>
            <person name="Sayaka M."/>
            <person name="Hattori M."/>
            <person name="Ohkuma M."/>
        </authorList>
    </citation>
    <scope>NUCLEOTIDE SEQUENCE [LARGE SCALE GENOMIC DNA]</scope>
    <source>
        <strain evidence="15 16">JCM19232</strain>
    </source>
</reference>
<dbReference type="Pfam" id="PF21621">
    <property type="entry name" value="MPI_cupin_dom"/>
    <property type="match status" value="1"/>
</dbReference>
<evidence type="ECO:0000256" key="11">
    <source>
        <dbReference type="SAM" id="Coils"/>
    </source>
</evidence>
<feature type="domain" description="Phosphomannose isomerase type I catalytic" evidence="12">
    <location>
        <begin position="3"/>
        <end position="149"/>
    </location>
</feature>
<feature type="binding site" evidence="10">
    <location>
        <position position="133"/>
    </location>
    <ligand>
        <name>Zn(2+)</name>
        <dbReference type="ChEBI" id="CHEBI:29105"/>
    </ligand>
</feature>